<feature type="transmembrane region" description="Helical" evidence="9">
    <location>
        <begin position="479"/>
        <end position="503"/>
    </location>
</feature>
<keyword evidence="7 9" id="KW-0472">Membrane</keyword>
<evidence type="ECO:0000256" key="4">
    <source>
        <dbReference type="ARBA" id="ARBA00022692"/>
    </source>
</evidence>
<evidence type="ECO:0000256" key="7">
    <source>
        <dbReference type="ARBA" id="ARBA00023136"/>
    </source>
</evidence>
<feature type="transmembrane region" description="Helical" evidence="9">
    <location>
        <begin position="456"/>
        <end position="473"/>
    </location>
</feature>
<dbReference type="AlphaFoldDB" id="A0A642V6S3"/>
<feature type="transmembrane region" description="Helical" evidence="9">
    <location>
        <begin position="176"/>
        <end position="197"/>
    </location>
</feature>
<protein>
    <recommendedName>
        <fullName evidence="10">Amino acid transporter transmembrane domain-containing protein</fullName>
    </recommendedName>
</protein>
<dbReference type="VEuPathDB" id="FungiDB:TRICI_002465"/>
<dbReference type="InterPro" id="IPR013057">
    <property type="entry name" value="AA_transpt_TM"/>
</dbReference>
<keyword evidence="12" id="KW-1185">Reference proteome</keyword>
<feature type="compositionally biased region" description="Basic residues" evidence="8">
    <location>
        <begin position="84"/>
        <end position="94"/>
    </location>
</feature>
<evidence type="ECO:0000313" key="12">
    <source>
        <dbReference type="Proteomes" id="UP000761534"/>
    </source>
</evidence>
<feature type="transmembrane region" description="Helical" evidence="9">
    <location>
        <begin position="401"/>
        <end position="420"/>
    </location>
</feature>
<dbReference type="EMBL" id="SWFS01000168">
    <property type="protein sequence ID" value="KAA8915387.1"/>
    <property type="molecule type" value="Genomic_DNA"/>
</dbReference>
<evidence type="ECO:0000256" key="8">
    <source>
        <dbReference type="SAM" id="MobiDB-lite"/>
    </source>
</evidence>
<feature type="transmembrane region" description="Helical" evidence="9">
    <location>
        <begin position="280"/>
        <end position="301"/>
    </location>
</feature>
<feature type="transmembrane region" description="Helical" evidence="9">
    <location>
        <begin position="357"/>
        <end position="381"/>
    </location>
</feature>
<comment type="caution">
    <text evidence="11">The sequence shown here is derived from an EMBL/GenBank/DDBJ whole genome shotgun (WGS) entry which is preliminary data.</text>
</comment>
<evidence type="ECO:0000256" key="6">
    <source>
        <dbReference type="ARBA" id="ARBA00022989"/>
    </source>
</evidence>
<evidence type="ECO:0000256" key="1">
    <source>
        <dbReference type="ARBA" id="ARBA00004141"/>
    </source>
</evidence>
<evidence type="ECO:0000256" key="9">
    <source>
        <dbReference type="SAM" id="Phobius"/>
    </source>
</evidence>
<reference evidence="11" key="1">
    <citation type="journal article" date="2019" name="G3 (Bethesda)">
        <title>Genome Assemblies of Two Rare Opportunistic Yeast Pathogens: Diutina rugosa (syn. Candida rugosa) and Trichomonascus ciferrii (syn. Candida ciferrii).</title>
        <authorList>
            <person name="Mixao V."/>
            <person name="Saus E."/>
            <person name="Hansen A.P."/>
            <person name="Lass-Florl C."/>
            <person name="Gabaldon T."/>
        </authorList>
    </citation>
    <scope>NUCLEOTIDE SEQUENCE</scope>
    <source>
        <strain evidence="11">CBS 4856</strain>
    </source>
</reference>
<proteinExistence type="inferred from homology"/>
<feature type="transmembrane region" description="Helical" evidence="9">
    <location>
        <begin position="515"/>
        <end position="536"/>
    </location>
</feature>
<keyword evidence="4 9" id="KW-0812">Transmembrane</keyword>
<feature type="transmembrane region" description="Helical" evidence="9">
    <location>
        <begin position="218"/>
        <end position="242"/>
    </location>
</feature>
<evidence type="ECO:0000259" key="10">
    <source>
        <dbReference type="Pfam" id="PF01490"/>
    </source>
</evidence>
<evidence type="ECO:0000256" key="5">
    <source>
        <dbReference type="ARBA" id="ARBA00022970"/>
    </source>
</evidence>
<feature type="region of interest" description="Disordered" evidence="8">
    <location>
        <begin position="1"/>
        <end position="22"/>
    </location>
</feature>
<dbReference type="GO" id="GO:0015179">
    <property type="term" value="F:L-amino acid transmembrane transporter activity"/>
    <property type="evidence" value="ECO:0007669"/>
    <property type="project" value="TreeGrafter"/>
</dbReference>
<organism evidence="11 12">
    <name type="scientific">Trichomonascus ciferrii</name>
    <dbReference type="NCBI Taxonomy" id="44093"/>
    <lineage>
        <taxon>Eukaryota</taxon>
        <taxon>Fungi</taxon>
        <taxon>Dikarya</taxon>
        <taxon>Ascomycota</taxon>
        <taxon>Saccharomycotina</taxon>
        <taxon>Dipodascomycetes</taxon>
        <taxon>Dipodascales</taxon>
        <taxon>Trichomonascaceae</taxon>
        <taxon>Trichomonascus</taxon>
        <taxon>Trichomonascus ciferrii complex</taxon>
    </lineage>
</organism>
<feature type="transmembrane region" description="Helical" evidence="9">
    <location>
        <begin position="321"/>
        <end position="345"/>
    </location>
</feature>
<evidence type="ECO:0000256" key="3">
    <source>
        <dbReference type="ARBA" id="ARBA00022448"/>
    </source>
</evidence>
<dbReference type="GO" id="GO:0005774">
    <property type="term" value="C:vacuolar membrane"/>
    <property type="evidence" value="ECO:0007669"/>
    <property type="project" value="TreeGrafter"/>
</dbReference>
<comment type="similarity">
    <text evidence="2">Belongs to the amino acid/polyamine transporter 2 family.</text>
</comment>
<sequence length="543" mass="59989">MPQYASVDEVRPSSLPRDFNRPRLNSFEHFADSFSRAQSFRAMGGLNRARSFFQENEDLEDAAVFEDDDSTDQQPDYLSPLLRTRSRSRSRRRPSYTVPVEEGSHLLSESEYGSNNLDSEPVIMRKVEDAEGKITTMVVGQSTAPQTIFNSVNVLIGVGLLSLPLGYMYAGWFMGSVLMLTAGMSTVYSAILLAKCLDTDPTLVTYADIAYAAFGPQARLYVSALFTIEMLASGVSLMVLFADSCNALFPSISVTTYKIIAFVIMTPTCYLPLRILSFSSILGIICTVGLVLIVIYTGLTTSSAPGSLFNPMETNFWPKNWMLVPLSIGIFMAPWGGHAVFPNIYRDMRHPQKYKKCLATIYEITFMTDLSMAVLGFLMYGNQITDEVTRNILMTPGCPEYVSYAITILVALIPLAKVPLSARPIVSTLDVLFGLNGFPLSKPVKGVSKRQRLAKFSLRILVVFVFCLLAIIFPEFDRVIAFGGAALCVTTCLVLPFIFYLKLYAGRIPPTEKTILYALTVGSAVLGIMGTIWSLIPQKYLGL</sequence>
<feature type="region of interest" description="Disordered" evidence="8">
    <location>
        <begin position="63"/>
        <end position="103"/>
    </location>
</feature>
<dbReference type="OrthoDB" id="655540at2759"/>
<comment type="subcellular location">
    <subcellularLocation>
        <location evidence="1">Membrane</location>
        <topology evidence="1">Multi-pass membrane protein</topology>
    </subcellularLocation>
</comment>
<dbReference type="Proteomes" id="UP000761534">
    <property type="component" value="Unassembled WGS sequence"/>
</dbReference>
<evidence type="ECO:0000313" key="11">
    <source>
        <dbReference type="EMBL" id="KAA8915387.1"/>
    </source>
</evidence>
<dbReference type="PANTHER" id="PTHR22950">
    <property type="entry name" value="AMINO ACID TRANSPORTER"/>
    <property type="match status" value="1"/>
</dbReference>
<evidence type="ECO:0000256" key="2">
    <source>
        <dbReference type="ARBA" id="ARBA00008066"/>
    </source>
</evidence>
<dbReference type="Pfam" id="PF01490">
    <property type="entry name" value="Aa_trans"/>
    <property type="match status" value="1"/>
</dbReference>
<keyword evidence="6 9" id="KW-1133">Transmembrane helix</keyword>
<name>A0A642V6S3_9ASCO</name>
<feature type="domain" description="Amino acid transporter transmembrane" evidence="10">
    <location>
        <begin position="141"/>
        <end position="535"/>
    </location>
</feature>
<feature type="transmembrane region" description="Helical" evidence="9">
    <location>
        <begin position="254"/>
        <end position="273"/>
    </location>
</feature>
<keyword evidence="3" id="KW-0813">Transport</keyword>
<accession>A0A642V6S3</accession>
<keyword evidence="5" id="KW-0029">Amino-acid transport</keyword>
<gene>
    <name evidence="11" type="ORF">TRICI_002465</name>
</gene>
<feature type="transmembrane region" description="Helical" evidence="9">
    <location>
        <begin position="152"/>
        <end position="170"/>
    </location>
</feature>
<dbReference type="PANTHER" id="PTHR22950:SF692">
    <property type="entry name" value="TRANSMEMBRANE AMINO ACID TRANSPORTER FAMILY PROTEIN"/>
    <property type="match status" value="1"/>
</dbReference>